<gene>
    <name evidence="8" type="ORF">RFH51_19795</name>
</gene>
<evidence type="ECO:0000259" key="7">
    <source>
        <dbReference type="Pfam" id="PF01555"/>
    </source>
</evidence>
<dbReference type="EMBL" id="JAVIDA010000057">
    <property type="protein sequence ID" value="MDQ9073681.1"/>
    <property type="molecule type" value="Genomic_DNA"/>
</dbReference>
<dbReference type="InterPro" id="IPR002295">
    <property type="entry name" value="N4/N6-MTase_EcoPI_Mod-like"/>
</dbReference>
<comment type="caution">
    <text evidence="8">The sequence shown here is derived from an EMBL/GenBank/DDBJ whole genome shotgun (WGS) entry which is preliminary data.</text>
</comment>
<dbReference type="PRINTS" id="PR00506">
    <property type="entry name" value="D21N6MTFRASE"/>
</dbReference>
<comment type="catalytic activity">
    <reaction evidence="6">
        <text>a 2'-deoxyadenosine in DNA + S-adenosyl-L-methionine = an N(6)-methyl-2'-deoxyadenosine in DNA + S-adenosyl-L-homocysteine + H(+)</text>
        <dbReference type="Rhea" id="RHEA:15197"/>
        <dbReference type="Rhea" id="RHEA-COMP:12418"/>
        <dbReference type="Rhea" id="RHEA-COMP:12419"/>
        <dbReference type="ChEBI" id="CHEBI:15378"/>
        <dbReference type="ChEBI" id="CHEBI:57856"/>
        <dbReference type="ChEBI" id="CHEBI:59789"/>
        <dbReference type="ChEBI" id="CHEBI:90615"/>
        <dbReference type="ChEBI" id="CHEBI:90616"/>
        <dbReference type="EC" id="2.1.1.72"/>
    </reaction>
</comment>
<dbReference type="PIRSF" id="PIRSF015855">
    <property type="entry name" value="TypeIII_Mtase_mKpnI"/>
    <property type="match status" value="1"/>
</dbReference>
<protein>
    <recommendedName>
        <fullName evidence="2">site-specific DNA-methyltransferase (adenine-specific)</fullName>
        <ecNumber evidence="2">2.1.1.72</ecNumber>
    </recommendedName>
</protein>
<evidence type="ECO:0000256" key="6">
    <source>
        <dbReference type="ARBA" id="ARBA00047942"/>
    </source>
</evidence>
<dbReference type="PROSITE" id="PS00092">
    <property type="entry name" value="N6_MTASE"/>
    <property type="match status" value="1"/>
</dbReference>
<evidence type="ECO:0000256" key="1">
    <source>
        <dbReference type="ARBA" id="ARBA00006594"/>
    </source>
</evidence>
<sequence length="666" mass="75202">MSNSQSENTMKHVTPEEGQSANIIAENLECLRELLPDAFTENGVNFETLRQLLGDAQVLDEGEEKYGLNWHGKKKARQIALTPSTGTLLPCPEESVNWDTSQNLFIEGDNLEVLKLLQKSYANKIKMIYIDPPYNTGKEFIYPDNFAEGLDTYLSYTGQKNENNEWLTSKSGRERIGRKHSNWLSMMYPRLKLARSLLTNDGVLFISINEKEIANLRNICDELFGEENLLCQFAWRTDGNFDNQAKFKYCHEYILAYARIADEFPHPLVVDPNTPENSKLFRPEIRNTIVKNGPKNPASTITLPKGFPCSFKAGELSKRNNAWPHYERSVEVENNKLLSSVDVYSGWSSKDLLLDFIQNDCKPINDSKGQATSFEIIASGAIEIVKIRGEPSHVISSLTGLGGPQKAAGEIDKTGAVFDDYPKPLDLIKYLIRMNEGKDFIVMDFFSGSATTAHAVIEQNKEDDGTRRFIAVQLPESTIKTDENDKKIETAAYKAGFKTIFEVGLARVKGAIHLLDPIYQTLNLGFKVFKLSNSNIRVWDPDHTDLESTLLSHEEHLIGKRTEQDILYELLLKRGVDLTAPIEKREVSGKNLYSIGYGALFACLDESISRHQVEDIAQALINWYKELEPFSETHVFFRDSAFSDDVSKTNMVAILEQNGISHVRSL</sequence>
<proteinExistence type="inferred from homology"/>
<keyword evidence="3 8" id="KW-0489">Methyltransferase</keyword>
<name>A0AAW8JQR0_9GAMM</name>
<evidence type="ECO:0000313" key="9">
    <source>
        <dbReference type="Proteomes" id="UP001243195"/>
    </source>
</evidence>
<dbReference type="GO" id="GO:0032259">
    <property type="term" value="P:methylation"/>
    <property type="evidence" value="ECO:0007669"/>
    <property type="project" value="UniProtKB-KW"/>
</dbReference>
<evidence type="ECO:0000313" key="8">
    <source>
        <dbReference type="EMBL" id="MDQ9073681.1"/>
    </source>
</evidence>
<dbReference type="Proteomes" id="UP001243195">
    <property type="component" value="Unassembled WGS sequence"/>
</dbReference>
<dbReference type="GO" id="GO:0008170">
    <property type="term" value="F:N-methyltransferase activity"/>
    <property type="evidence" value="ECO:0007669"/>
    <property type="project" value="InterPro"/>
</dbReference>
<keyword evidence="4 8" id="KW-0808">Transferase</keyword>
<keyword evidence="5" id="KW-0949">S-adenosyl-L-methionine</keyword>
<dbReference type="InterPro" id="IPR002941">
    <property type="entry name" value="DNA_methylase_N4/N6"/>
</dbReference>
<dbReference type="SUPFAM" id="SSF53335">
    <property type="entry name" value="S-adenosyl-L-methionine-dependent methyltransferases"/>
    <property type="match status" value="1"/>
</dbReference>
<dbReference type="GO" id="GO:0009007">
    <property type="term" value="F:site-specific DNA-methyltransferase (adenine-specific) activity"/>
    <property type="evidence" value="ECO:0007669"/>
    <property type="project" value="UniProtKB-EC"/>
</dbReference>
<comment type="similarity">
    <text evidence="1">Belongs to the N(4)/N(6)-methyltransferase family.</text>
</comment>
<evidence type="ECO:0000256" key="4">
    <source>
        <dbReference type="ARBA" id="ARBA00022679"/>
    </source>
</evidence>
<dbReference type="EC" id="2.1.1.72" evidence="2"/>
<accession>A0AAW8JQR0</accession>
<dbReference type="RefSeq" id="WP_308957491.1">
    <property type="nucleotide sequence ID" value="NZ_JAVICY010000059.1"/>
</dbReference>
<reference evidence="8" key="1">
    <citation type="submission" date="2023-08" db="EMBL/GenBank/DDBJ databases">
        <title>Emergence of clinically-relevant ST2 carbapenem-resistant Acinetobacter baumannii strains in hospital sewages in Zhejiang, East of China.</title>
        <authorList>
            <person name="Kaichao C."/>
            <person name="Zhang R."/>
        </authorList>
    </citation>
    <scope>NUCLEOTIDE SEQUENCE</scope>
    <source>
        <strain evidence="8">M-SY-60</strain>
    </source>
</reference>
<organism evidence="8 9">
    <name type="scientific">Acinetobacter gerneri</name>
    <dbReference type="NCBI Taxonomy" id="202952"/>
    <lineage>
        <taxon>Bacteria</taxon>
        <taxon>Pseudomonadati</taxon>
        <taxon>Pseudomonadota</taxon>
        <taxon>Gammaproteobacteria</taxon>
        <taxon>Moraxellales</taxon>
        <taxon>Moraxellaceae</taxon>
        <taxon>Acinetobacter</taxon>
    </lineage>
</organism>
<feature type="domain" description="DNA methylase N-4/N-6" evidence="7">
    <location>
        <begin position="125"/>
        <end position="470"/>
    </location>
</feature>
<evidence type="ECO:0000256" key="3">
    <source>
        <dbReference type="ARBA" id="ARBA00022603"/>
    </source>
</evidence>
<dbReference type="GO" id="GO:0003677">
    <property type="term" value="F:DNA binding"/>
    <property type="evidence" value="ECO:0007669"/>
    <property type="project" value="InterPro"/>
</dbReference>
<dbReference type="InterPro" id="IPR002052">
    <property type="entry name" value="DNA_methylase_N6_adenine_CS"/>
</dbReference>
<dbReference type="InterPro" id="IPR029063">
    <property type="entry name" value="SAM-dependent_MTases_sf"/>
</dbReference>
<dbReference type="Pfam" id="PF01555">
    <property type="entry name" value="N6_N4_Mtase"/>
    <property type="match status" value="1"/>
</dbReference>
<evidence type="ECO:0000256" key="2">
    <source>
        <dbReference type="ARBA" id="ARBA00011900"/>
    </source>
</evidence>
<dbReference type="AlphaFoldDB" id="A0AAW8JQR0"/>
<evidence type="ECO:0000256" key="5">
    <source>
        <dbReference type="ARBA" id="ARBA00022691"/>
    </source>
</evidence>
<dbReference type="Gene3D" id="3.40.50.150">
    <property type="entry name" value="Vaccinia Virus protein VP39"/>
    <property type="match status" value="1"/>
</dbReference>